<feature type="compositionally biased region" description="Acidic residues" evidence="1">
    <location>
        <begin position="50"/>
        <end position="70"/>
    </location>
</feature>
<proteinExistence type="predicted"/>
<accession>A0A9D4SBT7</accession>
<dbReference type="AlphaFoldDB" id="A0A9D4SBT7"/>
<reference evidence="2" key="2">
    <citation type="submission" date="2020-11" db="EMBL/GenBank/DDBJ databases">
        <authorList>
            <person name="McCartney M.A."/>
            <person name="Auch B."/>
            <person name="Kono T."/>
            <person name="Mallez S."/>
            <person name="Becker A."/>
            <person name="Gohl D.M."/>
            <person name="Silverstein K.A.T."/>
            <person name="Koren S."/>
            <person name="Bechman K.B."/>
            <person name="Herman A."/>
            <person name="Abrahante J.E."/>
            <person name="Garbe J."/>
        </authorList>
    </citation>
    <scope>NUCLEOTIDE SEQUENCE</scope>
    <source>
        <strain evidence="2">Duluth1</strain>
        <tissue evidence="2">Whole animal</tissue>
    </source>
</reference>
<reference evidence="2" key="1">
    <citation type="journal article" date="2019" name="bioRxiv">
        <title>The Genome of the Zebra Mussel, Dreissena polymorpha: A Resource for Invasive Species Research.</title>
        <authorList>
            <person name="McCartney M.A."/>
            <person name="Auch B."/>
            <person name="Kono T."/>
            <person name="Mallez S."/>
            <person name="Zhang Y."/>
            <person name="Obille A."/>
            <person name="Becker A."/>
            <person name="Abrahante J.E."/>
            <person name="Garbe J."/>
            <person name="Badalamenti J.P."/>
            <person name="Herman A."/>
            <person name="Mangelson H."/>
            <person name="Liachko I."/>
            <person name="Sullivan S."/>
            <person name="Sone E.D."/>
            <person name="Koren S."/>
            <person name="Silverstein K.A.T."/>
            <person name="Beckman K.B."/>
            <person name="Gohl D.M."/>
        </authorList>
    </citation>
    <scope>NUCLEOTIDE SEQUENCE</scope>
    <source>
        <strain evidence="2">Duluth1</strain>
        <tissue evidence="2">Whole animal</tissue>
    </source>
</reference>
<dbReference type="Proteomes" id="UP000828390">
    <property type="component" value="Unassembled WGS sequence"/>
</dbReference>
<feature type="region of interest" description="Disordered" evidence="1">
    <location>
        <begin position="50"/>
        <end position="79"/>
    </location>
</feature>
<evidence type="ECO:0000256" key="1">
    <source>
        <dbReference type="SAM" id="MobiDB-lite"/>
    </source>
</evidence>
<keyword evidence="3" id="KW-1185">Reference proteome</keyword>
<protein>
    <submittedName>
        <fullName evidence="2">Uncharacterized protein</fullName>
    </submittedName>
</protein>
<sequence>MMYSDVSDDDIDGSKFCVDGLKIIDTLKYKYDSGCQMKIMVIINIDDDDNTIQDDAEDTGDDVDDQYDDYIDQRNNKIR</sequence>
<evidence type="ECO:0000313" key="3">
    <source>
        <dbReference type="Proteomes" id="UP000828390"/>
    </source>
</evidence>
<dbReference type="EMBL" id="JAIWYP010000001">
    <property type="protein sequence ID" value="KAH3898348.1"/>
    <property type="molecule type" value="Genomic_DNA"/>
</dbReference>
<name>A0A9D4SBT7_DREPO</name>
<evidence type="ECO:0000313" key="2">
    <source>
        <dbReference type="EMBL" id="KAH3898348.1"/>
    </source>
</evidence>
<comment type="caution">
    <text evidence="2">The sequence shown here is derived from an EMBL/GenBank/DDBJ whole genome shotgun (WGS) entry which is preliminary data.</text>
</comment>
<gene>
    <name evidence="2" type="ORF">DPMN_022577</name>
</gene>
<organism evidence="2 3">
    <name type="scientific">Dreissena polymorpha</name>
    <name type="common">Zebra mussel</name>
    <name type="synonym">Mytilus polymorpha</name>
    <dbReference type="NCBI Taxonomy" id="45954"/>
    <lineage>
        <taxon>Eukaryota</taxon>
        <taxon>Metazoa</taxon>
        <taxon>Spiralia</taxon>
        <taxon>Lophotrochozoa</taxon>
        <taxon>Mollusca</taxon>
        <taxon>Bivalvia</taxon>
        <taxon>Autobranchia</taxon>
        <taxon>Heteroconchia</taxon>
        <taxon>Euheterodonta</taxon>
        <taxon>Imparidentia</taxon>
        <taxon>Neoheterodontei</taxon>
        <taxon>Myida</taxon>
        <taxon>Dreissenoidea</taxon>
        <taxon>Dreissenidae</taxon>
        <taxon>Dreissena</taxon>
    </lineage>
</organism>